<sequence length="423" mass="45926">LNPKLNNHSQWFVVICHGRDANKAVLMIDEEDDKDEDASQTDEDCFLGSYRGSEALARSLLDTQVSNELNLLKSEVKRLRSKVQSLQREKDDMVDNFRSTTQILLNRIKELEADDAHDARPQTAAVIDRIEARPHAPNSRGRPEVMNLEESHGGLSSCGNCGRDIPSNNLVSHSVFCYRNNYRCPACDDVIAAKDKESHMEHWTDAARLLDAVWRHDSAMIQTMAAHGVDFAAVHPETQDTVLHASAGLGNVELISFFMGYGVEVDPCNAQGATPLHLASEAAKMPAMKLLVELGADLNVRNGAGETPLILVCRRGHAEAAKFLLEMKADPEAGTKLGDTPLQIAQRLGFQETVHALCSAGAPLRPGTPSRARSASPMPPRPKSSSSSSPRVDGAAVPSGYPPPAPRRGAPPVPSQPRTVPRP</sequence>
<dbReference type="SMART" id="SM00248">
    <property type="entry name" value="ANK"/>
    <property type="match status" value="4"/>
</dbReference>
<proteinExistence type="predicted"/>
<dbReference type="EMBL" id="CAXAMM010036502">
    <property type="protein sequence ID" value="CAK9075853.1"/>
    <property type="molecule type" value="Genomic_DNA"/>
</dbReference>
<gene>
    <name evidence="6" type="ORF">SCF082_LOCUS36668</name>
</gene>
<reference evidence="6 7" key="1">
    <citation type="submission" date="2024-02" db="EMBL/GenBank/DDBJ databases">
        <authorList>
            <person name="Chen Y."/>
            <person name="Shah S."/>
            <person name="Dougan E. K."/>
            <person name="Thang M."/>
            <person name="Chan C."/>
        </authorList>
    </citation>
    <scope>NUCLEOTIDE SEQUENCE [LARGE SCALE GENOMIC DNA]</scope>
</reference>
<dbReference type="Proteomes" id="UP001642464">
    <property type="component" value="Unassembled WGS sequence"/>
</dbReference>
<keyword evidence="7" id="KW-1185">Reference proteome</keyword>
<accession>A0ABP0PIJ4</accession>
<feature type="compositionally biased region" description="Low complexity" evidence="5">
    <location>
        <begin position="383"/>
        <end position="399"/>
    </location>
</feature>
<dbReference type="Gene3D" id="1.25.40.20">
    <property type="entry name" value="Ankyrin repeat-containing domain"/>
    <property type="match status" value="1"/>
</dbReference>
<feature type="non-terminal residue" evidence="6">
    <location>
        <position position="1"/>
    </location>
</feature>
<evidence type="ECO:0000256" key="2">
    <source>
        <dbReference type="ARBA" id="ARBA00023043"/>
    </source>
</evidence>
<protein>
    <submittedName>
        <fullName evidence="6">Ankyrin repeat protein RBE_0220</fullName>
    </submittedName>
</protein>
<keyword evidence="4" id="KW-0175">Coiled coil</keyword>
<dbReference type="InterPro" id="IPR036770">
    <property type="entry name" value="Ankyrin_rpt-contain_sf"/>
</dbReference>
<keyword evidence="1" id="KW-0677">Repeat</keyword>
<keyword evidence="2 3" id="KW-0040">ANK repeat</keyword>
<evidence type="ECO:0000256" key="5">
    <source>
        <dbReference type="SAM" id="MobiDB-lite"/>
    </source>
</evidence>
<dbReference type="PROSITE" id="PS50297">
    <property type="entry name" value="ANK_REP_REGION"/>
    <property type="match status" value="2"/>
</dbReference>
<evidence type="ECO:0000256" key="1">
    <source>
        <dbReference type="ARBA" id="ARBA00022737"/>
    </source>
</evidence>
<dbReference type="SUPFAM" id="SSF48403">
    <property type="entry name" value="Ankyrin repeat"/>
    <property type="match status" value="1"/>
</dbReference>
<comment type="caution">
    <text evidence="6">The sequence shown here is derived from an EMBL/GenBank/DDBJ whole genome shotgun (WGS) entry which is preliminary data.</text>
</comment>
<evidence type="ECO:0000256" key="3">
    <source>
        <dbReference type="PROSITE-ProRule" id="PRU00023"/>
    </source>
</evidence>
<feature type="coiled-coil region" evidence="4">
    <location>
        <begin position="69"/>
        <end position="114"/>
    </location>
</feature>
<evidence type="ECO:0000313" key="6">
    <source>
        <dbReference type="EMBL" id="CAK9075853.1"/>
    </source>
</evidence>
<feature type="region of interest" description="Disordered" evidence="5">
    <location>
        <begin position="360"/>
        <end position="423"/>
    </location>
</feature>
<feature type="repeat" description="ANK" evidence="3">
    <location>
        <begin position="271"/>
        <end position="303"/>
    </location>
</feature>
<dbReference type="Pfam" id="PF12796">
    <property type="entry name" value="Ank_2"/>
    <property type="match status" value="1"/>
</dbReference>
<dbReference type="PANTHER" id="PTHR24126">
    <property type="entry name" value="ANKYRIN REPEAT, PH AND SEC7 DOMAIN CONTAINING PROTEIN SECG-RELATED"/>
    <property type="match status" value="1"/>
</dbReference>
<organism evidence="6 7">
    <name type="scientific">Durusdinium trenchii</name>
    <dbReference type="NCBI Taxonomy" id="1381693"/>
    <lineage>
        <taxon>Eukaryota</taxon>
        <taxon>Sar</taxon>
        <taxon>Alveolata</taxon>
        <taxon>Dinophyceae</taxon>
        <taxon>Suessiales</taxon>
        <taxon>Symbiodiniaceae</taxon>
        <taxon>Durusdinium</taxon>
    </lineage>
</organism>
<evidence type="ECO:0000313" key="7">
    <source>
        <dbReference type="Proteomes" id="UP001642464"/>
    </source>
</evidence>
<feature type="compositionally biased region" description="Pro residues" evidence="5">
    <location>
        <begin position="400"/>
        <end position="423"/>
    </location>
</feature>
<dbReference type="InterPro" id="IPR002110">
    <property type="entry name" value="Ankyrin_rpt"/>
</dbReference>
<feature type="repeat" description="ANK" evidence="3">
    <location>
        <begin position="304"/>
        <end position="336"/>
    </location>
</feature>
<evidence type="ECO:0000256" key="4">
    <source>
        <dbReference type="SAM" id="Coils"/>
    </source>
</evidence>
<dbReference type="PROSITE" id="PS50088">
    <property type="entry name" value="ANK_REPEAT"/>
    <property type="match status" value="2"/>
</dbReference>
<name>A0ABP0PIJ4_9DINO</name>